<keyword evidence="3" id="KW-1133">Transmembrane helix</keyword>
<gene>
    <name evidence="4" type="ORF">LGH70_15250</name>
</gene>
<dbReference type="EMBL" id="JAJADQ010000008">
    <property type="protein sequence ID" value="MCB2378956.1"/>
    <property type="molecule type" value="Genomic_DNA"/>
</dbReference>
<keyword evidence="5" id="KW-1185">Reference proteome</keyword>
<feature type="transmembrane region" description="Helical" evidence="3">
    <location>
        <begin position="32"/>
        <end position="47"/>
    </location>
</feature>
<evidence type="ECO:0000313" key="4">
    <source>
        <dbReference type="EMBL" id="MCB2378956.1"/>
    </source>
</evidence>
<sequence length="733" mass="81205">MTRFEKIFLSVLASISVLGLSGETDAFLTTSIWLLGLAYATAAYWLFRTRPTAPAAWVRIISGLCFGAALFQLQDSIRLQHDLYEQVLPALAGLLGAGQGAYVFVRRRQPEQAAAYRPLFIRTAILFGVCAFFAYTPIAFSPYRSILLVLNQSNSTLTQNILMHEYAQRSDEALAENDCPQAITYARQAYAAGNKWLAEDSVGTRHLINGTYSTLYKAYRCRADAKYDQRHYQQALHSYQLGHAVLMRGDYRADTADSSDSYWVEQEVWSLNDMAYCYLRMQQLPQSDSLFIRALKLYNQRHPTPTAETARLLSSLATSQAAGQEWNISSLLFKRANRIYAKFPARSTKAAVVENGVELARNYLMQDSLRAALQQLRAIQFTADDSIDWAKAHLYAGTCYYRQSRYAQADSVLLMARRYYRAHGTAEWAGEAGAELLLATNNLALAAYPRAKASVIAAQALLAPHVGPTSRQLTWCVQILAAVHKALGQYETAEQQYTQVVARYQQKDIRGSTLAVALMELADLNATLGNLPAADTNLAAAFALANPDGKLTYPSQPPLLLTAAYVDYASGRLAAARARYRQVLAINRRLGQAKTLTTATAWNGLGLLAAGQQQPAQADSLFAASVALHEKLLGTQHPATATVYLNYSLLRLQQNRLPEAGMLIRKSQQSIHAILLADHDLFGDLNAALGDLAQRQGQAAQARTYYRQAGAIYSKKFGPNYWKIKALKQRRTT</sequence>
<dbReference type="Proteomes" id="UP001165297">
    <property type="component" value="Unassembled WGS sequence"/>
</dbReference>
<evidence type="ECO:0000256" key="3">
    <source>
        <dbReference type="SAM" id="Phobius"/>
    </source>
</evidence>
<keyword evidence="3" id="KW-0812">Transmembrane</keyword>
<feature type="transmembrane region" description="Helical" evidence="3">
    <location>
        <begin position="86"/>
        <end position="105"/>
    </location>
</feature>
<evidence type="ECO:0000256" key="1">
    <source>
        <dbReference type="ARBA" id="ARBA00022737"/>
    </source>
</evidence>
<dbReference type="InterPro" id="IPR011990">
    <property type="entry name" value="TPR-like_helical_dom_sf"/>
</dbReference>
<feature type="transmembrane region" description="Helical" evidence="3">
    <location>
        <begin position="56"/>
        <end position="74"/>
    </location>
</feature>
<organism evidence="4 5">
    <name type="scientific">Hymenobacter nitidus</name>
    <dbReference type="NCBI Taxonomy" id="2880929"/>
    <lineage>
        <taxon>Bacteria</taxon>
        <taxon>Pseudomonadati</taxon>
        <taxon>Bacteroidota</taxon>
        <taxon>Cytophagia</taxon>
        <taxon>Cytophagales</taxon>
        <taxon>Hymenobacteraceae</taxon>
        <taxon>Hymenobacter</taxon>
    </lineage>
</organism>
<keyword evidence="2" id="KW-0802">TPR repeat</keyword>
<reference evidence="4" key="1">
    <citation type="submission" date="2021-10" db="EMBL/GenBank/DDBJ databases">
        <authorList>
            <person name="Dean J.D."/>
            <person name="Kim M.K."/>
            <person name="Newey C.N."/>
            <person name="Stoker T.S."/>
            <person name="Thompson D.W."/>
            <person name="Grose J.H."/>
        </authorList>
    </citation>
    <scope>NUCLEOTIDE SEQUENCE</scope>
    <source>
        <strain evidence="4">BT635</strain>
    </source>
</reference>
<proteinExistence type="predicted"/>
<dbReference type="InterPro" id="IPR019734">
    <property type="entry name" value="TPR_rpt"/>
</dbReference>
<protein>
    <submittedName>
        <fullName evidence="4">Tetratricopeptide repeat protein</fullName>
    </submittedName>
</protein>
<keyword evidence="1" id="KW-0677">Repeat</keyword>
<name>A0ABS8AEX5_9BACT</name>
<keyword evidence="3" id="KW-0472">Membrane</keyword>
<dbReference type="PANTHER" id="PTHR45641:SF19">
    <property type="entry name" value="NEPHROCYSTIN-3"/>
    <property type="match status" value="1"/>
</dbReference>
<dbReference type="SMART" id="SM00028">
    <property type="entry name" value="TPR"/>
    <property type="match status" value="7"/>
</dbReference>
<dbReference type="Gene3D" id="1.25.40.10">
    <property type="entry name" value="Tetratricopeptide repeat domain"/>
    <property type="match status" value="3"/>
</dbReference>
<feature type="transmembrane region" description="Helical" evidence="3">
    <location>
        <begin position="119"/>
        <end position="140"/>
    </location>
</feature>
<dbReference type="SUPFAM" id="SSF48452">
    <property type="entry name" value="TPR-like"/>
    <property type="match status" value="3"/>
</dbReference>
<comment type="caution">
    <text evidence="4">The sequence shown here is derived from an EMBL/GenBank/DDBJ whole genome shotgun (WGS) entry which is preliminary data.</text>
</comment>
<evidence type="ECO:0000256" key="2">
    <source>
        <dbReference type="ARBA" id="ARBA00022803"/>
    </source>
</evidence>
<dbReference type="Pfam" id="PF13424">
    <property type="entry name" value="TPR_12"/>
    <property type="match status" value="1"/>
</dbReference>
<accession>A0ABS8AEX5</accession>
<evidence type="ECO:0000313" key="5">
    <source>
        <dbReference type="Proteomes" id="UP001165297"/>
    </source>
</evidence>
<dbReference type="RefSeq" id="WP_226187250.1">
    <property type="nucleotide sequence ID" value="NZ_JAJADQ010000008.1"/>
</dbReference>
<dbReference type="PANTHER" id="PTHR45641">
    <property type="entry name" value="TETRATRICOPEPTIDE REPEAT PROTEIN (AFU_ORTHOLOGUE AFUA_6G03870)"/>
    <property type="match status" value="1"/>
</dbReference>